<sequence length="150" mass="16472">MKNSNTNAACHCKSNACPNQERKTPKGIKKILGSVPSVVLSILVAVFPKCPLCWAVYMSMLGSFGLAKIPFMGWLLPVFIGFLGLHLWLLWRRTGEKGYGPFVVSLIGFSILLSAKLARLDLEWISASGMLFIAVGSFWNSFSAPKLHIV</sequence>
<dbReference type="RefSeq" id="WP_135524774.1">
    <property type="nucleotide sequence ID" value="NZ_SRLH01000001.1"/>
</dbReference>
<feature type="transmembrane region" description="Helical" evidence="1">
    <location>
        <begin position="124"/>
        <end position="142"/>
    </location>
</feature>
<evidence type="ECO:0000256" key="1">
    <source>
        <dbReference type="SAM" id="Phobius"/>
    </source>
</evidence>
<name>A0A4Z0LCG9_9FLAO</name>
<keyword evidence="1" id="KW-0812">Transmembrane</keyword>
<dbReference type="EMBL" id="SRLH01000001">
    <property type="protein sequence ID" value="TGD59567.1"/>
    <property type="molecule type" value="Genomic_DNA"/>
</dbReference>
<proteinExistence type="predicted"/>
<dbReference type="AlphaFoldDB" id="A0A4Z0LCG9"/>
<protein>
    <recommendedName>
        <fullName evidence="4">MerC domain-containing protein</fullName>
    </recommendedName>
</protein>
<dbReference type="OrthoDB" id="668512at2"/>
<evidence type="ECO:0000313" key="2">
    <source>
        <dbReference type="EMBL" id="TGD59567.1"/>
    </source>
</evidence>
<dbReference type="Proteomes" id="UP000297407">
    <property type="component" value="Unassembled WGS sequence"/>
</dbReference>
<keyword evidence="1" id="KW-0472">Membrane</keyword>
<accession>A0A4Z0LCG9</accession>
<feature type="transmembrane region" description="Helical" evidence="1">
    <location>
        <begin position="31"/>
        <end position="57"/>
    </location>
</feature>
<evidence type="ECO:0008006" key="4">
    <source>
        <dbReference type="Google" id="ProtNLM"/>
    </source>
</evidence>
<feature type="transmembrane region" description="Helical" evidence="1">
    <location>
        <begin position="98"/>
        <end position="118"/>
    </location>
</feature>
<gene>
    <name evidence="2" type="ORF">E4635_01135</name>
</gene>
<feature type="transmembrane region" description="Helical" evidence="1">
    <location>
        <begin position="69"/>
        <end position="91"/>
    </location>
</feature>
<organism evidence="2 3">
    <name type="scientific">Flavobacterium humi</name>
    <dbReference type="NCBI Taxonomy" id="2562683"/>
    <lineage>
        <taxon>Bacteria</taxon>
        <taxon>Pseudomonadati</taxon>
        <taxon>Bacteroidota</taxon>
        <taxon>Flavobacteriia</taxon>
        <taxon>Flavobacteriales</taxon>
        <taxon>Flavobacteriaceae</taxon>
        <taxon>Flavobacterium</taxon>
    </lineage>
</organism>
<reference evidence="2 3" key="1">
    <citation type="submission" date="2019-04" db="EMBL/GenBank/DDBJ databases">
        <title>Flavobacterium sp. strain DS2-A Genome sequencing and assembly.</title>
        <authorList>
            <person name="Kim I."/>
        </authorList>
    </citation>
    <scope>NUCLEOTIDE SEQUENCE [LARGE SCALE GENOMIC DNA]</scope>
    <source>
        <strain evidence="2 3">DS2-A</strain>
    </source>
</reference>
<keyword evidence="1" id="KW-1133">Transmembrane helix</keyword>
<comment type="caution">
    <text evidence="2">The sequence shown here is derived from an EMBL/GenBank/DDBJ whole genome shotgun (WGS) entry which is preliminary data.</text>
</comment>
<evidence type="ECO:0000313" key="3">
    <source>
        <dbReference type="Proteomes" id="UP000297407"/>
    </source>
</evidence>
<keyword evidence="3" id="KW-1185">Reference proteome</keyword>